<dbReference type="EMBL" id="JRPQ01000164">
    <property type="protein sequence ID" value="KGI21271.1"/>
    <property type="molecule type" value="Genomic_DNA"/>
</dbReference>
<dbReference type="Proteomes" id="UP000029723">
    <property type="component" value="Unassembled WGS sequence"/>
</dbReference>
<evidence type="ECO:0000313" key="2">
    <source>
        <dbReference type="Proteomes" id="UP000029723"/>
    </source>
</evidence>
<accession>A0A098YPH1</accession>
<comment type="caution">
    <text evidence="1">The sequence shown here is derived from an EMBL/GenBank/DDBJ whole genome shotgun (WGS) entry which is preliminary data.</text>
</comment>
<protein>
    <recommendedName>
        <fullName evidence="3">Glycosyl transferase</fullName>
    </recommendedName>
</protein>
<proteinExistence type="predicted"/>
<name>A0A098YPH1_9BACT</name>
<sequence length="210" mass="24697">MILPVHIINLKQRINRRQSIINEFKGKPFFNITIHEPITHSIGSYSLWLTFRKIVKECKDRKLSYFIFCEDDHVFTKDFSYEALINNIQQAISLKAEILSGGVSWFDLPIKATSNLFYIDQFNGMQFTVIFESVYDKILDHDYTEETVTDICLSNICSNIFVMWPFLSVQKEFGYSDVTSFNNVPKYVEGLFEKTIKEFRVLEKVENYYG</sequence>
<dbReference type="AlphaFoldDB" id="A0A098YPH1"/>
<reference evidence="1 2" key="1">
    <citation type="submission" date="2014-07" db="EMBL/GenBank/DDBJ databases">
        <authorList>
            <person name="McCorrison J."/>
            <person name="Sanka R."/>
            <person name="Torralba M."/>
            <person name="Gillis M."/>
            <person name="Haft D.H."/>
            <person name="Methe B."/>
            <person name="Sutton G."/>
            <person name="Nelson K.E."/>
        </authorList>
    </citation>
    <scope>NUCLEOTIDE SEQUENCE [LARGE SCALE GENOMIC DNA]</scope>
    <source>
        <strain evidence="1 2">S9-PR14</strain>
    </source>
</reference>
<gene>
    <name evidence="1" type="ORF">HMPREF9304_11200</name>
</gene>
<evidence type="ECO:0000313" key="1">
    <source>
        <dbReference type="EMBL" id="KGI21271.1"/>
    </source>
</evidence>
<evidence type="ECO:0008006" key="3">
    <source>
        <dbReference type="Google" id="ProtNLM"/>
    </source>
</evidence>
<organism evidence="1 2">
    <name type="scientific">Hoylesella timonensis S9-PR14</name>
    <dbReference type="NCBI Taxonomy" id="1401062"/>
    <lineage>
        <taxon>Bacteria</taxon>
        <taxon>Pseudomonadati</taxon>
        <taxon>Bacteroidota</taxon>
        <taxon>Bacteroidia</taxon>
        <taxon>Bacteroidales</taxon>
        <taxon>Prevotellaceae</taxon>
        <taxon>Hoylesella</taxon>
    </lineage>
</organism>